<evidence type="ECO:0000259" key="5">
    <source>
        <dbReference type="PROSITE" id="PS50111"/>
    </source>
</evidence>
<comment type="caution">
    <text evidence="7">The sequence shown here is derived from an EMBL/GenBank/DDBJ whole genome shotgun (WGS) entry which is preliminary data.</text>
</comment>
<evidence type="ECO:0000256" key="1">
    <source>
        <dbReference type="ARBA" id="ARBA00004370"/>
    </source>
</evidence>
<dbReference type="Gene3D" id="3.30.450.20">
    <property type="entry name" value="PAS domain"/>
    <property type="match status" value="1"/>
</dbReference>
<name>A0ABN1L8M3_9GAMM</name>
<accession>A0ABN1L8M3</accession>
<dbReference type="Pfam" id="PF00015">
    <property type="entry name" value="MCPsignal"/>
    <property type="match status" value="1"/>
</dbReference>
<dbReference type="RefSeq" id="WP_343817813.1">
    <property type="nucleotide sequence ID" value="NZ_BAAAFA010000008.1"/>
</dbReference>
<evidence type="ECO:0000259" key="6">
    <source>
        <dbReference type="PROSITE" id="PS50112"/>
    </source>
</evidence>
<feature type="transmembrane region" description="Helical" evidence="4">
    <location>
        <begin position="153"/>
        <end position="173"/>
    </location>
</feature>
<dbReference type="CDD" id="cd00130">
    <property type="entry name" value="PAS"/>
    <property type="match status" value="1"/>
</dbReference>
<dbReference type="Pfam" id="PF08447">
    <property type="entry name" value="PAS_3"/>
    <property type="match status" value="1"/>
</dbReference>
<sequence length="515" mass="56892">MARNNQTLIDEEVSFSENEQLISVTDTRGVILYANENFCRVAGYTQEELYHKNHNIVRHPDMPKAAFKDLWEELKAGNHWQGMVKNRCKDGRYYWVSAYVTPMFENGVLKGYQSVRVKPSQALKKKAEETYKALNNNQKSISEAQKNVIKKSISFASLLFIITSAFLMAGAFWGAATLLAVVVLYFSLFDELVVLPRYVNKQKQKYTSICRHIYTDGGAQSVLEFQEILYQARIRTILGRMDDSLSVISNVISNLGQAIIDTNDKMNNQNHETTQIATSMNEMSTTIADVSENVVQTADRVEQIYQQCATSKTLISSSVNDISTLQNDVTSAHDLAEELVSIVASINAQMTEIQGIADQTNLLALNAAIEAARAGEQGRGFAVVADEVRALSGRTHSVSEGIKDSVHQVTAKLADVSGLMRGNMKTSQGCVDSGEAAHNSAEEIFQQMLSISDLTTQVSTASEEQSVVAEEINRNVQRVAELAQELVDSDILSTNIAALNKESGQLTELSNTFTR</sequence>
<dbReference type="EMBL" id="BAAAFA010000008">
    <property type="protein sequence ID" value="GAA0819944.1"/>
    <property type="molecule type" value="Genomic_DNA"/>
</dbReference>
<comment type="subcellular location">
    <subcellularLocation>
        <location evidence="1">Membrane</location>
    </subcellularLocation>
</comment>
<dbReference type="SUPFAM" id="SSF55785">
    <property type="entry name" value="PYP-like sensor domain (PAS domain)"/>
    <property type="match status" value="1"/>
</dbReference>
<dbReference type="PANTHER" id="PTHR32089">
    <property type="entry name" value="METHYL-ACCEPTING CHEMOTAXIS PROTEIN MCPB"/>
    <property type="match status" value="1"/>
</dbReference>
<dbReference type="PROSITE" id="PS50112">
    <property type="entry name" value="PAS"/>
    <property type="match status" value="1"/>
</dbReference>
<organism evidence="7 8">
    <name type="scientific">Colwellia asteriadis</name>
    <dbReference type="NCBI Taxonomy" id="517723"/>
    <lineage>
        <taxon>Bacteria</taxon>
        <taxon>Pseudomonadati</taxon>
        <taxon>Pseudomonadota</taxon>
        <taxon>Gammaproteobacteria</taxon>
        <taxon>Alteromonadales</taxon>
        <taxon>Colwelliaceae</taxon>
        <taxon>Colwellia</taxon>
    </lineage>
</organism>
<evidence type="ECO:0000313" key="8">
    <source>
        <dbReference type="Proteomes" id="UP001500021"/>
    </source>
</evidence>
<dbReference type="InterPro" id="IPR035965">
    <property type="entry name" value="PAS-like_dom_sf"/>
</dbReference>
<dbReference type="SUPFAM" id="SSF58104">
    <property type="entry name" value="Methyl-accepting chemotaxis protein (MCP) signaling domain"/>
    <property type="match status" value="1"/>
</dbReference>
<evidence type="ECO:0000256" key="2">
    <source>
        <dbReference type="ARBA" id="ARBA00023224"/>
    </source>
</evidence>
<dbReference type="InterPro" id="IPR013655">
    <property type="entry name" value="PAS_fold_3"/>
</dbReference>
<dbReference type="Gene3D" id="1.10.287.950">
    <property type="entry name" value="Methyl-accepting chemotaxis protein"/>
    <property type="match status" value="1"/>
</dbReference>
<keyword evidence="4" id="KW-0812">Transmembrane</keyword>
<keyword evidence="4" id="KW-0472">Membrane</keyword>
<dbReference type="Proteomes" id="UP001500021">
    <property type="component" value="Unassembled WGS sequence"/>
</dbReference>
<keyword evidence="2 3" id="KW-0807">Transducer</keyword>
<keyword evidence="8" id="KW-1185">Reference proteome</keyword>
<evidence type="ECO:0000313" key="7">
    <source>
        <dbReference type="EMBL" id="GAA0819944.1"/>
    </source>
</evidence>
<gene>
    <name evidence="7" type="ORF">GCM10009111_24670</name>
</gene>
<dbReference type="InterPro" id="IPR004089">
    <property type="entry name" value="MCPsignal_dom"/>
</dbReference>
<protein>
    <submittedName>
        <fullName evidence="7">PAS domain-containing methyl-accepting chemotaxis protein</fullName>
    </submittedName>
</protein>
<dbReference type="NCBIfam" id="TIGR00229">
    <property type="entry name" value="sensory_box"/>
    <property type="match status" value="1"/>
</dbReference>
<reference evidence="7 8" key="1">
    <citation type="journal article" date="2019" name="Int. J. Syst. Evol. Microbiol.">
        <title>The Global Catalogue of Microorganisms (GCM) 10K type strain sequencing project: providing services to taxonomists for standard genome sequencing and annotation.</title>
        <authorList>
            <consortium name="The Broad Institute Genomics Platform"/>
            <consortium name="The Broad Institute Genome Sequencing Center for Infectious Disease"/>
            <person name="Wu L."/>
            <person name="Ma J."/>
        </authorList>
    </citation>
    <scope>NUCLEOTIDE SEQUENCE [LARGE SCALE GENOMIC DNA]</scope>
    <source>
        <strain evidence="7 8">JCM 15608</strain>
    </source>
</reference>
<dbReference type="PROSITE" id="PS50111">
    <property type="entry name" value="CHEMOTAXIS_TRANSDUC_2"/>
    <property type="match status" value="1"/>
</dbReference>
<evidence type="ECO:0000256" key="3">
    <source>
        <dbReference type="PROSITE-ProRule" id="PRU00284"/>
    </source>
</evidence>
<dbReference type="SMART" id="SM00091">
    <property type="entry name" value="PAS"/>
    <property type="match status" value="1"/>
</dbReference>
<dbReference type="PANTHER" id="PTHR32089:SF52">
    <property type="entry name" value="CHEMOTAXIS SIGNAL TRANSDUCTION SYSTEM METHYL ACCEPTING SENSORY TRANSDUCER WITH PAS SENSORY DOMAIN"/>
    <property type="match status" value="1"/>
</dbReference>
<dbReference type="InterPro" id="IPR000014">
    <property type="entry name" value="PAS"/>
</dbReference>
<feature type="domain" description="PAS" evidence="6">
    <location>
        <begin position="22"/>
        <end position="61"/>
    </location>
</feature>
<feature type="domain" description="Methyl-accepting transducer" evidence="5">
    <location>
        <begin position="244"/>
        <end position="480"/>
    </location>
</feature>
<dbReference type="SMART" id="SM00283">
    <property type="entry name" value="MA"/>
    <property type="match status" value="1"/>
</dbReference>
<evidence type="ECO:0000256" key="4">
    <source>
        <dbReference type="SAM" id="Phobius"/>
    </source>
</evidence>
<proteinExistence type="predicted"/>
<keyword evidence="4" id="KW-1133">Transmembrane helix</keyword>